<dbReference type="AlphaFoldDB" id="A0A830GVZ8"/>
<reference evidence="2" key="2">
    <citation type="submission" date="2020-09" db="EMBL/GenBank/DDBJ databases">
        <authorList>
            <person name="Sun Q."/>
            <person name="Ohkuma M."/>
        </authorList>
    </citation>
    <scope>NUCLEOTIDE SEQUENCE</scope>
    <source>
        <strain evidence="2">JCM 10088</strain>
    </source>
</reference>
<dbReference type="InterPro" id="IPR036105">
    <property type="entry name" value="DiNase_FeMo-co_biosyn_sf"/>
</dbReference>
<dbReference type="SUPFAM" id="SSF53146">
    <property type="entry name" value="Nitrogenase accessory factor-like"/>
    <property type="match status" value="1"/>
</dbReference>
<keyword evidence="3" id="KW-1185">Reference proteome</keyword>
<feature type="domain" description="Dinitrogenase iron-molybdenum cofactor biosynthesis" evidence="1">
    <location>
        <begin position="16"/>
        <end position="99"/>
    </location>
</feature>
<reference evidence="2" key="1">
    <citation type="journal article" date="2014" name="Int. J. Syst. Evol. Microbiol.">
        <title>Complete genome sequence of Corynebacterium casei LMG S-19264T (=DSM 44701T), isolated from a smear-ripened cheese.</title>
        <authorList>
            <consortium name="US DOE Joint Genome Institute (JGI-PGF)"/>
            <person name="Walter F."/>
            <person name="Albersmeier A."/>
            <person name="Kalinowski J."/>
            <person name="Ruckert C."/>
        </authorList>
    </citation>
    <scope>NUCLEOTIDE SEQUENCE</scope>
    <source>
        <strain evidence="2">JCM 10088</strain>
    </source>
</reference>
<sequence length="102" mass="10796">MRVAVFQSAIYVASLESARQIAVFEVGGEARQVQVLPNPALSAISTSMKGVIAMQKAIELGVDAVIVTRMGSECEKVARGRGVKVVTVKEGTRVSDALRGIH</sequence>
<dbReference type="Proteomes" id="UP000610960">
    <property type="component" value="Unassembled WGS sequence"/>
</dbReference>
<dbReference type="Gene3D" id="3.30.420.130">
    <property type="entry name" value="Dinitrogenase iron-molybdenum cofactor biosynthesis domain"/>
    <property type="match status" value="1"/>
</dbReference>
<dbReference type="Pfam" id="PF02579">
    <property type="entry name" value="Nitro_FeMo-Co"/>
    <property type="match status" value="1"/>
</dbReference>
<comment type="caution">
    <text evidence="2">The sequence shown here is derived from an EMBL/GenBank/DDBJ whole genome shotgun (WGS) entry which is preliminary data.</text>
</comment>
<proteinExistence type="predicted"/>
<dbReference type="EMBL" id="BMNL01000002">
    <property type="protein sequence ID" value="GGP20730.1"/>
    <property type="molecule type" value="Genomic_DNA"/>
</dbReference>
<dbReference type="RefSeq" id="WP_188596314.1">
    <property type="nucleotide sequence ID" value="NZ_BMNL01000002.1"/>
</dbReference>
<evidence type="ECO:0000313" key="2">
    <source>
        <dbReference type="EMBL" id="GGP20730.1"/>
    </source>
</evidence>
<organism evidence="2 3">
    <name type="scientific">Thermocladium modestius</name>
    <dbReference type="NCBI Taxonomy" id="62609"/>
    <lineage>
        <taxon>Archaea</taxon>
        <taxon>Thermoproteota</taxon>
        <taxon>Thermoprotei</taxon>
        <taxon>Thermoproteales</taxon>
        <taxon>Thermoproteaceae</taxon>
        <taxon>Thermocladium</taxon>
    </lineage>
</organism>
<gene>
    <name evidence="2" type="ORF">GCM10007981_09990</name>
</gene>
<name>A0A830GVZ8_9CREN</name>
<accession>A0A830GVZ8</accession>
<protein>
    <recommendedName>
        <fullName evidence="1">Dinitrogenase iron-molybdenum cofactor biosynthesis domain-containing protein</fullName>
    </recommendedName>
</protein>
<evidence type="ECO:0000313" key="3">
    <source>
        <dbReference type="Proteomes" id="UP000610960"/>
    </source>
</evidence>
<dbReference type="InterPro" id="IPR003731">
    <property type="entry name" value="Di-Nase_FeMo-co_biosynth"/>
</dbReference>
<evidence type="ECO:0000259" key="1">
    <source>
        <dbReference type="Pfam" id="PF02579"/>
    </source>
</evidence>